<proteinExistence type="predicted"/>
<dbReference type="InterPro" id="IPR026913">
    <property type="entry name" value="METTL24"/>
</dbReference>
<dbReference type="PANTHER" id="PTHR32026:SF10">
    <property type="entry name" value="METHYLTRANSFERASE-LIKE PROTEIN 24-RELATED"/>
    <property type="match status" value="1"/>
</dbReference>
<keyword evidence="1" id="KW-0472">Membrane</keyword>
<organism evidence="3 4">
    <name type="scientific">Orchesella dallaii</name>
    <dbReference type="NCBI Taxonomy" id="48710"/>
    <lineage>
        <taxon>Eukaryota</taxon>
        <taxon>Metazoa</taxon>
        <taxon>Ecdysozoa</taxon>
        <taxon>Arthropoda</taxon>
        <taxon>Hexapoda</taxon>
        <taxon>Collembola</taxon>
        <taxon>Entomobryomorpha</taxon>
        <taxon>Entomobryoidea</taxon>
        <taxon>Orchesellidae</taxon>
        <taxon>Orchesellinae</taxon>
        <taxon>Orchesella</taxon>
    </lineage>
</organism>
<evidence type="ECO:0000259" key="2">
    <source>
        <dbReference type="Pfam" id="PF13383"/>
    </source>
</evidence>
<evidence type="ECO:0000313" key="3">
    <source>
        <dbReference type="EMBL" id="CAL8092590.1"/>
    </source>
</evidence>
<dbReference type="Proteomes" id="UP001642540">
    <property type="component" value="Unassembled WGS sequence"/>
</dbReference>
<name>A0ABP1QE49_9HEXA</name>
<feature type="transmembrane region" description="Helical" evidence="1">
    <location>
        <begin position="5"/>
        <end position="22"/>
    </location>
</feature>
<keyword evidence="1" id="KW-0812">Transmembrane</keyword>
<gene>
    <name evidence="3" type="ORF">ODALV1_LOCUS8269</name>
</gene>
<reference evidence="3 4" key="1">
    <citation type="submission" date="2024-08" db="EMBL/GenBank/DDBJ databases">
        <authorList>
            <person name="Cucini C."/>
            <person name="Frati F."/>
        </authorList>
    </citation>
    <scope>NUCLEOTIDE SEQUENCE [LARGE SCALE GENOMIC DNA]</scope>
</reference>
<keyword evidence="4" id="KW-1185">Reference proteome</keyword>
<accession>A0ABP1QE49</accession>
<evidence type="ECO:0000313" key="4">
    <source>
        <dbReference type="Proteomes" id="UP001642540"/>
    </source>
</evidence>
<dbReference type="SUPFAM" id="SSF53335">
    <property type="entry name" value="S-adenosyl-L-methionine-dependent methyltransferases"/>
    <property type="match status" value="1"/>
</dbReference>
<dbReference type="InterPro" id="IPR029063">
    <property type="entry name" value="SAM-dependent_MTases_sf"/>
</dbReference>
<dbReference type="Gene3D" id="3.40.50.150">
    <property type="entry name" value="Vaccinia Virus protein VP39"/>
    <property type="match status" value="1"/>
</dbReference>
<sequence>MNRRYMFTLIIMLLYCFMWYSLKPDEVQYDLTALVAPSLKDCNIDKSQSNDVFEQDIEYEKIVQARMRALQIAKVNGLDLKKEKPHSFWDFYPACPNFCPFKVSRVGRHGDGGKWLCNLERLKMKSNCIVYSFGVSNDSSFEDELVKNTDCIVYAYDPTVKQIGYPVDPSNPKIKFQPIGIGGKDQNISSVLGMQLNYPLKTLKTLMRENGHEWIDVLKIDVEGYEYESLSRVLGDFQQVLPFDQLLIEVHLSWISSEEVYSLVIPWWDALERMGLRPYFTEDGSPTRREYSFINIRNNIDPNNFRK</sequence>
<evidence type="ECO:0000256" key="1">
    <source>
        <dbReference type="SAM" id="Phobius"/>
    </source>
</evidence>
<dbReference type="EMBL" id="CAXLJM020000025">
    <property type="protein sequence ID" value="CAL8092590.1"/>
    <property type="molecule type" value="Genomic_DNA"/>
</dbReference>
<dbReference type="InterPro" id="IPR025714">
    <property type="entry name" value="Methyltranfer_dom"/>
</dbReference>
<protein>
    <recommendedName>
        <fullName evidence="2">Methyltransferase domain-containing protein</fullName>
    </recommendedName>
</protein>
<keyword evidence="1" id="KW-1133">Transmembrane helix</keyword>
<comment type="caution">
    <text evidence="3">The sequence shown here is derived from an EMBL/GenBank/DDBJ whole genome shotgun (WGS) entry which is preliminary data.</text>
</comment>
<feature type="domain" description="Methyltransferase" evidence="2">
    <location>
        <begin position="47"/>
        <end position="253"/>
    </location>
</feature>
<dbReference type="Pfam" id="PF13383">
    <property type="entry name" value="Methyltransf_22"/>
    <property type="match status" value="1"/>
</dbReference>
<dbReference type="PANTHER" id="PTHR32026">
    <property type="entry name" value="METHYLTRANSFERASE-LIKE PROTEIN 24"/>
    <property type="match status" value="1"/>
</dbReference>